<evidence type="ECO:0000313" key="1">
    <source>
        <dbReference type="EMBL" id="MDC0669273.1"/>
    </source>
</evidence>
<name>A0ABT5B6C6_9BACT</name>
<dbReference type="RefSeq" id="WP_271999032.1">
    <property type="nucleotide sequence ID" value="NZ_JAQNDN010000007.1"/>
</dbReference>
<reference evidence="1 2" key="1">
    <citation type="submission" date="2022-11" db="EMBL/GenBank/DDBJ databases">
        <title>Minimal conservation of predation-associated metabolite biosynthetic gene clusters underscores biosynthetic potential of Myxococcota including descriptions for ten novel species: Archangium lansinium sp. nov., Myxococcus landrumus sp. nov., Nannocystis bai.</title>
        <authorList>
            <person name="Ahearne A."/>
            <person name="Stevens C."/>
            <person name="Dowd S."/>
        </authorList>
    </citation>
    <scope>NUCLEOTIDE SEQUENCE [LARGE SCALE GENOMIC DNA]</scope>
    <source>
        <strain evidence="1 2">NCELM</strain>
    </source>
</reference>
<gene>
    <name evidence="1" type="ORF">POL58_16085</name>
</gene>
<keyword evidence="2" id="KW-1185">Reference proteome</keyword>
<dbReference type="Proteomes" id="UP001217838">
    <property type="component" value="Unassembled WGS sequence"/>
</dbReference>
<protein>
    <submittedName>
        <fullName evidence="1">Uncharacterized protein</fullName>
    </submittedName>
</protein>
<evidence type="ECO:0000313" key="2">
    <source>
        <dbReference type="Proteomes" id="UP001217838"/>
    </source>
</evidence>
<accession>A0ABT5B6C6</accession>
<dbReference type="EMBL" id="JAQNDN010000007">
    <property type="protein sequence ID" value="MDC0669273.1"/>
    <property type="molecule type" value="Genomic_DNA"/>
</dbReference>
<sequence>MAVETLTKEQCAAVAAVAERGAPPVTPCAGKPWGELLFILDSIDPAIGFEQVYVLTRQQSEALHKEEIVYTALINSLQAATAIGSEPWTIANKEMVAQKLTTESLLRPGDLKGSSLLTEVRRLVGRKTTYVPSKKIKSHWRKYKLDADDRVRSMRTEKGQLDHKKLMDQFKALSPKIKAEFKWLDKQIDFGIEGFGAYIAAINGSLQWSLRNGIPPGQVNFDVSCEAQLMRFYAGASLGADWDPRSGKIGLQGQVDAKASLAEGRLQASGYFPDARGHLLRLSHRGDDGGTVAVEFGRVRARLGLEVRAFVGASVQGCIGIQAKLGRGLCGGDKPAKLGDKDAPKASVSGKAFAGAEASGSLVGAIEWDNPEERKGGVPDWRAFVSVSVGAGVAVGIGAEGEFKISYEGGRFRYRGSAGVVCGWGFSGELAGEIDARLIVEFIQFVYHKLKDSNFSVLAFISQEAFRALTMLQVWAIGKAKEIGDYLGGKIAEVRRWWVNLWADEKAAEQLAENIIAAPSRLQFLTPEAKGAILYTLTQRFWTSWEESQESAVLIVLSWVHTRREFENVCQHMTPTGAKGSYEEGYERLEKLLDGSDQDAFDIYVRGLRARYRIEPLIDTAAVQSFSPTR</sequence>
<comment type="caution">
    <text evidence="1">The sequence shown here is derived from an EMBL/GenBank/DDBJ whole genome shotgun (WGS) entry which is preliminary data.</text>
</comment>
<proteinExistence type="predicted"/>
<organism evidence="1 2">
    <name type="scientific">Nannocystis radixulma</name>
    <dbReference type="NCBI Taxonomy" id="2995305"/>
    <lineage>
        <taxon>Bacteria</taxon>
        <taxon>Pseudomonadati</taxon>
        <taxon>Myxococcota</taxon>
        <taxon>Polyangia</taxon>
        <taxon>Nannocystales</taxon>
        <taxon>Nannocystaceae</taxon>
        <taxon>Nannocystis</taxon>
    </lineage>
</organism>